<comment type="caution">
    <text evidence="3">The sequence shown here is derived from an EMBL/GenBank/DDBJ whole genome shotgun (WGS) entry which is preliminary data.</text>
</comment>
<feature type="chain" id="PRO_5016357596" evidence="2">
    <location>
        <begin position="25"/>
        <end position="221"/>
    </location>
</feature>
<feature type="signal peptide" evidence="2">
    <location>
        <begin position="1"/>
        <end position="24"/>
    </location>
</feature>
<accession>A0A328A941</accession>
<keyword evidence="4" id="KW-1185">Reference proteome</keyword>
<evidence type="ECO:0000313" key="4">
    <source>
        <dbReference type="Proteomes" id="UP000249725"/>
    </source>
</evidence>
<proteinExistence type="predicted"/>
<dbReference type="Pfam" id="PF09923">
    <property type="entry name" value="DUF2155"/>
    <property type="match status" value="1"/>
</dbReference>
<evidence type="ECO:0000256" key="1">
    <source>
        <dbReference type="SAM" id="MobiDB-lite"/>
    </source>
</evidence>
<organism evidence="3 4">
    <name type="scientific">Phenylobacterium deserti</name>
    <dbReference type="NCBI Taxonomy" id="1914756"/>
    <lineage>
        <taxon>Bacteria</taxon>
        <taxon>Pseudomonadati</taxon>
        <taxon>Pseudomonadota</taxon>
        <taxon>Alphaproteobacteria</taxon>
        <taxon>Caulobacterales</taxon>
        <taxon>Caulobacteraceae</taxon>
        <taxon>Phenylobacterium</taxon>
    </lineage>
</organism>
<evidence type="ECO:0000256" key="2">
    <source>
        <dbReference type="SAM" id="SignalP"/>
    </source>
</evidence>
<dbReference type="InterPro" id="IPR019225">
    <property type="entry name" value="DUF2155"/>
</dbReference>
<feature type="region of interest" description="Disordered" evidence="1">
    <location>
        <begin position="23"/>
        <end position="97"/>
    </location>
</feature>
<keyword evidence="2" id="KW-0732">Signal</keyword>
<sequence>MIRRAAWLAPIAGAAAAGLVWAQAAPKAAPPRATPAPEAPPANTTAAPATIPPDAEEAPPVSVPTPEPIAVPPITEKEVAPAPPPKAAEVKPAPEAPRRPRYDVAVLQALDKVTAQTLRFEAAVGKPVRYKTLVFTVRACERSASDEGMQDSIAYLTVDSQPRPAPGKPAPPARQVFKGWMYASSPSLHPLEHPVYDAWVINCRASAPVTAAAAPAAPVSR</sequence>
<name>A0A328A941_9CAUL</name>
<reference evidence="4" key="1">
    <citation type="submission" date="2018-05" db="EMBL/GenBank/DDBJ databases">
        <authorList>
            <person name="Li X."/>
        </authorList>
    </citation>
    <scope>NUCLEOTIDE SEQUENCE [LARGE SCALE GENOMIC DNA]</scope>
    <source>
        <strain evidence="4">YIM 73061</strain>
    </source>
</reference>
<gene>
    <name evidence="3" type="ORF">DJ018_17250</name>
</gene>
<dbReference type="OrthoDB" id="9810376at2"/>
<feature type="compositionally biased region" description="Pro residues" evidence="1">
    <location>
        <begin position="61"/>
        <end position="71"/>
    </location>
</feature>
<feature type="compositionally biased region" description="Low complexity" evidence="1">
    <location>
        <begin position="41"/>
        <end position="53"/>
    </location>
</feature>
<dbReference type="EMBL" id="QFYR01000005">
    <property type="protein sequence ID" value="RAK51091.1"/>
    <property type="molecule type" value="Genomic_DNA"/>
</dbReference>
<feature type="compositionally biased region" description="Pro residues" evidence="1">
    <location>
        <begin position="28"/>
        <end position="40"/>
    </location>
</feature>
<dbReference type="AlphaFoldDB" id="A0A328A941"/>
<protein>
    <submittedName>
        <fullName evidence="3">DUF2155 domain-containing protein</fullName>
    </submittedName>
</protein>
<dbReference type="PRINTS" id="PR01217">
    <property type="entry name" value="PRICHEXTENSN"/>
</dbReference>
<evidence type="ECO:0000313" key="3">
    <source>
        <dbReference type="EMBL" id="RAK51091.1"/>
    </source>
</evidence>
<dbReference type="Proteomes" id="UP000249725">
    <property type="component" value="Unassembled WGS sequence"/>
</dbReference>